<feature type="compositionally biased region" description="Basic and acidic residues" evidence="1">
    <location>
        <begin position="62"/>
        <end position="71"/>
    </location>
</feature>
<feature type="region of interest" description="Disordered" evidence="1">
    <location>
        <begin position="46"/>
        <end position="99"/>
    </location>
</feature>
<dbReference type="AlphaFoldDB" id="A0A4C1X715"/>
<proteinExistence type="predicted"/>
<protein>
    <submittedName>
        <fullName evidence="2">Uncharacterized protein</fullName>
    </submittedName>
</protein>
<dbReference type="EMBL" id="BGZK01000765">
    <property type="protein sequence ID" value="GBP59578.1"/>
    <property type="molecule type" value="Genomic_DNA"/>
</dbReference>
<organism evidence="2 3">
    <name type="scientific">Eumeta variegata</name>
    <name type="common">Bagworm moth</name>
    <name type="synonym">Eumeta japonica</name>
    <dbReference type="NCBI Taxonomy" id="151549"/>
    <lineage>
        <taxon>Eukaryota</taxon>
        <taxon>Metazoa</taxon>
        <taxon>Ecdysozoa</taxon>
        <taxon>Arthropoda</taxon>
        <taxon>Hexapoda</taxon>
        <taxon>Insecta</taxon>
        <taxon>Pterygota</taxon>
        <taxon>Neoptera</taxon>
        <taxon>Endopterygota</taxon>
        <taxon>Lepidoptera</taxon>
        <taxon>Glossata</taxon>
        <taxon>Ditrysia</taxon>
        <taxon>Tineoidea</taxon>
        <taxon>Psychidae</taxon>
        <taxon>Oiketicinae</taxon>
        <taxon>Eumeta</taxon>
    </lineage>
</organism>
<gene>
    <name evidence="2" type="ORF">EVAR_44793_1</name>
</gene>
<feature type="region of interest" description="Disordered" evidence="1">
    <location>
        <begin position="1"/>
        <end position="28"/>
    </location>
</feature>
<name>A0A4C1X715_EUMVA</name>
<dbReference type="Proteomes" id="UP000299102">
    <property type="component" value="Unassembled WGS sequence"/>
</dbReference>
<evidence type="ECO:0000313" key="2">
    <source>
        <dbReference type="EMBL" id="GBP59578.1"/>
    </source>
</evidence>
<keyword evidence="3" id="KW-1185">Reference proteome</keyword>
<reference evidence="2 3" key="1">
    <citation type="journal article" date="2019" name="Commun. Biol.">
        <title>The bagworm genome reveals a unique fibroin gene that provides high tensile strength.</title>
        <authorList>
            <person name="Kono N."/>
            <person name="Nakamura H."/>
            <person name="Ohtoshi R."/>
            <person name="Tomita M."/>
            <person name="Numata K."/>
            <person name="Arakawa K."/>
        </authorList>
    </citation>
    <scope>NUCLEOTIDE SEQUENCE [LARGE SCALE GENOMIC DNA]</scope>
</reference>
<evidence type="ECO:0000313" key="3">
    <source>
        <dbReference type="Proteomes" id="UP000299102"/>
    </source>
</evidence>
<evidence type="ECO:0000256" key="1">
    <source>
        <dbReference type="SAM" id="MobiDB-lite"/>
    </source>
</evidence>
<accession>A0A4C1X715</accession>
<comment type="caution">
    <text evidence="2">The sequence shown here is derived from an EMBL/GenBank/DDBJ whole genome shotgun (WGS) entry which is preliminary data.</text>
</comment>
<sequence length="99" mass="10877">MHSSSKVMKLCTVSHNTSHEPRTTRNSKQRLALFNGKLGRLPSTVAESANRRASSQLTSKVSELRGLRHTDSISATPHKHRSISSTLPVSPNGGIVHYY</sequence>
<feature type="compositionally biased region" description="Polar residues" evidence="1">
    <location>
        <begin position="46"/>
        <end position="61"/>
    </location>
</feature>